<dbReference type="NCBIfam" id="TIGR00427">
    <property type="entry name" value="NAAT family transporter"/>
    <property type="match status" value="1"/>
</dbReference>
<dbReference type="EMBL" id="JAFIRR010000009">
    <property type="protein sequence ID" value="MCO6414916.1"/>
    <property type="molecule type" value="Genomic_DNA"/>
</dbReference>
<keyword evidence="9" id="KW-1185">Reference proteome</keyword>
<evidence type="ECO:0000313" key="8">
    <source>
        <dbReference type="EMBL" id="MCO6414916.1"/>
    </source>
</evidence>
<sequence length="216" mass="22571">MSELTNTFLLVYAGLFPIVNPIGGAPLFLGLTALRTPAERHLLARRVAVNSALLLIGAMFVGSHLLVFFGITLPVVRIAGGLVLVAFGWRLLHSGLDIDGETASRAGGPAESDSFYPLTLPLTVGPGSISVAIALGSQRPSEHTPAEVAMLAAAALAGILAISLTVFVCYRFAEPLIARLGDSGINIVVRLSAFILLCLGIQILWTGYSTLAPVAR</sequence>
<comment type="subcellular location">
    <subcellularLocation>
        <location evidence="1 7">Cell membrane</location>
        <topology evidence="1 7">Multi-pass membrane protein</topology>
    </subcellularLocation>
</comment>
<comment type="caution">
    <text evidence="8">The sequence shown here is derived from an EMBL/GenBank/DDBJ whole genome shotgun (WGS) entry which is preliminary data.</text>
</comment>
<organism evidence="8 9">
    <name type="scientific">Siccirubricoccus soli</name>
    <dbReference type="NCBI Taxonomy" id="2899147"/>
    <lineage>
        <taxon>Bacteria</taxon>
        <taxon>Pseudomonadati</taxon>
        <taxon>Pseudomonadota</taxon>
        <taxon>Alphaproteobacteria</taxon>
        <taxon>Acetobacterales</taxon>
        <taxon>Roseomonadaceae</taxon>
        <taxon>Siccirubricoccus</taxon>
    </lineage>
</organism>
<name>A0ABT1CZ35_9PROT</name>
<feature type="transmembrane region" description="Helical" evidence="7">
    <location>
        <begin position="185"/>
        <end position="205"/>
    </location>
</feature>
<dbReference type="PANTHER" id="PTHR33508">
    <property type="entry name" value="UPF0056 MEMBRANE PROTEIN YHCE"/>
    <property type="match status" value="1"/>
</dbReference>
<evidence type="ECO:0000256" key="4">
    <source>
        <dbReference type="ARBA" id="ARBA00022692"/>
    </source>
</evidence>
<protein>
    <recommendedName>
        <fullName evidence="7">UPF0056 membrane protein</fullName>
    </recommendedName>
</protein>
<evidence type="ECO:0000256" key="3">
    <source>
        <dbReference type="ARBA" id="ARBA00022475"/>
    </source>
</evidence>
<feature type="transmembrane region" description="Helical" evidence="7">
    <location>
        <begin position="47"/>
        <end position="69"/>
    </location>
</feature>
<keyword evidence="5 7" id="KW-1133">Transmembrane helix</keyword>
<gene>
    <name evidence="8" type="ORF">JYK14_01830</name>
</gene>
<dbReference type="Pfam" id="PF01914">
    <property type="entry name" value="MarC"/>
    <property type="match status" value="1"/>
</dbReference>
<accession>A0ABT1CZ35</accession>
<feature type="transmembrane region" description="Helical" evidence="7">
    <location>
        <begin position="12"/>
        <end position="35"/>
    </location>
</feature>
<reference evidence="8 9" key="1">
    <citation type="submission" date="2021-12" db="EMBL/GenBank/DDBJ databases">
        <title>Siccirubricoccus leaddurans sp. nov., a high concentration Zn2+ tolerance bacterium.</title>
        <authorList>
            <person name="Cao Y."/>
        </authorList>
    </citation>
    <scope>NUCLEOTIDE SEQUENCE [LARGE SCALE GENOMIC DNA]</scope>
    <source>
        <strain evidence="8 9">KC 17139</strain>
    </source>
</reference>
<evidence type="ECO:0000256" key="2">
    <source>
        <dbReference type="ARBA" id="ARBA00009784"/>
    </source>
</evidence>
<evidence type="ECO:0000256" key="1">
    <source>
        <dbReference type="ARBA" id="ARBA00004651"/>
    </source>
</evidence>
<evidence type="ECO:0000256" key="7">
    <source>
        <dbReference type="RuleBase" id="RU362048"/>
    </source>
</evidence>
<comment type="similarity">
    <text evidence="2 7">Belongs to the UPF0056 (MarC) family.</text>
</comment>
<dbReference type="PANTHER" id="PTHR33508:SF1">
    <property type="entry name" value="UPF0056 MEMBRANE PROTEIN YHCE"/>
    <property type="match status" value="1"/>
</dbReference>
<comment type="caution">
    <text evidence="7">Lacks conserved residue(s) required for the propagation of feature annotation.</text>
</comment>
<dbReference type="RefSeq" id="WP_252951503.1">
    <property type="nucleotide sequence ID" value="NZ_JAFIRR010000009.1"/>
</dbReference>
<proteinExistence type="inferred from homology"/>
<feature type="transmembrane region" description="Helical" evidence="7">
    <location>
        <begin position="148"/>
        <end position="173"/>
    </location>
</feature>
<keyword evidence="6 7" id="KW-0472">Membrane</keyword>
<keyword evidence="3" id="KW-1003">Cell membrane</keyword>
<evidence type="ECO:0000256" key="5">
    <source>
        <dbReference type="ARBA" id="ARBA00022989"/>
    </source>
</evidence>
<keyword evidence="4 7" id="KW-0812">Transmembrane</keyword>
<evidence type="ECO:0000313" key="9">
    <source>
        <dbReference type="Proteomes" id="UP001523392"/>
    </source>
</evidence>
<evidence type="ECO:0000256" key="6">
    <source>
        <dbReference type="ARBA" id="ARBA00023136"/>
    </source>
</evidence>
<dbReference type="Proteomes" id="UP001523392">
    <property type="component" value="Unassembled WGS sequence"/>
</dbReference>
<dbReference type="InterPro" id="IPR002771">
    <property type="entry name" value="Multi_antbiot-R_MarC"/>
</dbReference>